<dbReference type="InterPro" id="IPR003656">
    <property type="entry name" value="Znf_BED"/>
</dbReference>
<gene>
    <name evidence="6" type="ORF">V6N12_002901</name>
</gene>
<feature type="domain" description="BED-type" evidence="5">
    <location>
        <begin position="32"/>
        <end position="91"/>
    </location>
</feature>
<sequence length="117" mass="13281">MKKIVKQRAKKLKSSNSSISNAKGERKKMPSVWDHFKEFSDSNNETKSEKDVVKCNYLGKCIAYKPSNGTSGMRNHIARCKRFPANLNRKHKLVDFESKITTSPCGTSKTVQVPTCW</sequence>
<keyword evidence="2" id="KW-0863">Zinc-finger</keyword>
<dbReference type="Proteomes" id="UP001472677">
    <property type="component" value="Unassembled WGS sequence"/>
</dbReference>
<accession>A0ABR2EAB8</accession>
<proteinExistence type="predicted"/>
<evidence type="ECO:0000259" key="5">
    <source>
        <dbReference type="Pfam" id="PF02892"/>
    </source>
</evidence>
<evidence type="ECO:0000256" key="4">
    <source>
        <dbReference type="SAM" id="MobiDB-lite"/>
    </source>
</evidence>
<organism evidence="6 7">
    <name type="scientific">Hibiscus sabdariffa</name>
    <name type="common">roselle</name>
    <dbReference type="NCBI Taxonomy" id="183260"/>
    <lineage>
        <taxon>Eukaryota</taxon>
        <taxon>Viridiplantae</taxon>
        <taxon>Streptophyta</taxon>
        <taxon>Embryophyta</taxon>
        <taxon>Tracheophyta</taxon>
        <taxon>Spermatophyta</taxon>
        <taxon>Magnoliopsida</taxon>
        <taxon>eudicotyledons</taxon>
        <taxon>Gunneridae</taxon>
        <taxon>Pentapetalae</taxon>
        <taxon>rosids</taxon>
        <taxon>malvids</taxon>
        <taxon>Malvales</taxon>
        <taxon>Malvaceae</taxon>
        <taxon>Malvoideae</taxon>
        <taxon>Hibiscus</taxon>
    </lineage>
</organism>
<evidence type="ECO:0000313" key="6">
    <source>
        <dbReference type="EMBL" id="KAK8556502.1"/>
    </source>
</evidence>
<comment type="caution">
    <text evidence="6">The sequence shown here is derived from an EMBL/GenBank/DDBJ whole genome shotgun (WGS) entry which is preliminary data.</text>
</comment>
<evidence type="ECO:0000313" key="7">
    <source>
        <dbReference type="Proteomes" id="UP001472677"/>
    </source>
</evidence>
<keyword evidence="3" id="KW-0862">Zinc</keyword>
<keyword evidence="1" id="KW-0479">Metal-binding</keyword>
<feature type="region of interest" description="Disordered" evidence="4">
    <location>
        <begin position="1"/>
        <end position="29"/>
    </location>
</feature>
<dbReference type="EMBL" id="JBBPBM010000017">
    <property type="protein sequence ID" value="KAK8556502.1"/>
    <property type="molecule type" value="Genomic_DNA"/>
</dbReference>
<name>A0ABR2EAB8_9ROSI</name>
<keyword evidence="7" id="KW-1185">Reference proteome</keyword>
<evidence type="ECO:0000256" key="3">
    <source>
        <dbReference type="ARBA" id="ARBA00022833"/>
    </source>
</evidence>
<evidence type="ECO:0000256" key="1">
    <source>
        <dbReference type="ARBA" id="ARBA00022723"/>
    </source>
</evidence>
<reference evidence="6 7" key="1">
    <citation type="journal article" date="2024" name="G3 (Bethesda)">
        <title>Genome assembly of Hibiscus sabdariffa L. provides insights into metabolisms of medicinal natural products.</title>
        <authorList>
            <person name="Kim T."/>
        </authorList>
    </citation>
    <scope>NUCLEOTIDE SEQUENCE [LARGE SCALE GENOMIC DNA]</scope>
    <source>
        <strain evidence="6">TK-2024</strain>
        <tissue evidence="6">Old leaves</tissue>
    </source>
</reference>
<dbReference type="SMART" id="SM00614">
    <property type="entry name" value="ZnF_BED"/>
    <property type="match status" value="1"/>
</dbReference>
<evidence type="ECO:0000256" key="2">
    <source>
        <dbReference type="ARBA" id="ARBA00022771"/>
    </source>
</evidence>
<protein>
    <recommendedName>
        <fullName evidence="5">BED-type domain-containing protein</fullName>
    </recommendedName>
</protein>
<feature type="compositionally biased region" description="Basic residues" evidence="4">
    <location>
        <begin position="1"/>
        <end position="13"/>
    </location>
</feature>
<dbReference type="Pfam" id="PF02892">
    <property type="entry name" value="zf-BED"/>
    <property type="match status" value="1"/>
</dbReference>